<feature type="region of interest" description="Disordered" evidence="1">
    <location>
        <begin position="326"/>
        <end position="355"/>
    </location>
</feature>
<reference evidence="3" key="1">
    <citation type="submission" date="2017-05" db="UniProtKB">
        <authorList>
            <consortium name="EnsemblMetazoa"/>
        </authorList>
    </citation>
    <scope>IDENTIFICATION</scope>
</reference>
<dbReference type="PROSITE" id="PS50017">
    <property type="entry name" value="DEATH_DOMAIN"/>
    <property type="match status" value="1"/>
</dbReference>
<evidence type="ECO:0000313" key="3">
    <source>
        <dbReference type="EnsemblMetazoa" id="Aqu2.1.38803_001"/>
    </source>
</evidence>
<evidence type="ECO:0000259" key="2">
    <source>
        <dbReference type="PROSITE" id="PS50017"/>
    </source>
</evidence>
<dbReference type="InParanoid" id="A0A1X7VFN5"/>
<feature type="domain" description="Death" evidence="2">
    <location>
        <begin position="34"/>
        <end position="85"/>
    </location>
</feature>
<feature type="compositionally biased region" description="Polar residues" evidence="1">
    <location>
        <begin position="113"/>
        <end position="124"/>
    </location>
</feature>
<dbReference type="Gene3D" id="1.10.533.10">
    <property type="entry name" value="Death Domain, Fas"/>
    <property type="match status" value="1"/>
</dbReference>
<feature type="compositionally biased region" description="Pro residues" evidence="1">
    <location>
        <begin position="341"/>
        <end position="353"/>
    </location>
</feature>
<feature type="compositionally biased region" description="Low complexity" evidence="1">
    <location>
        <begin position="326"/>
        <end position="339"/>
    </location>
</feature>
<feature type="region of interest" description="Disordered" evidence="1">
    <location>
        <begin position="396"/>
        <end position="416"/>
    </location>
</feature>
<dbReference type="InterPro" id="IPR000488">
    <property type="entry name" value="Death_dom"/>
</dbReference>
<dbReference type="EnsemblMetazoa" id="Aqu2.1.38803_001">
    <property type="protein sequence ID" value="Aqu2.1.38803_001"/>
    <property type="gene ID" value="Aqu2.1.38803"/>
</dbReference>
<dbReference type="SUPFAM" id="SSF47986">
    <property type="entry name" value="DEATH domain"/>
    <property type="match status" value="1"/>
</dbReference>
<feature type="region of interest" description="Disordered" evidence="1">
    <location>
        <begin position="241"/>
        <end position="272"/>
    </location>
</feature>
<protein>
    <recommendedName>
        <fullName evidence="2">Death domain-containing protein</fullName>
    </recommendedName>
</protein>
<proteinExistence type="predicted"/>
<dbReference type="InterPro" id="IPR011029">
    <property type="entry name" value="DEATH-like_dom_sf"/>
</dbReference>
<dbReference type="GO" id="GO:0007165">
    <property type="term" value="P:signal transduction"/>
    <property type="evidence" value="ECO:0007669"/>
    <property type="project" value="InterPro"/>
</dbReference>
<feature type="region of interest" description="Disordered" evidence="1">
    <location>
        <begin position="113"/>
        <end position="150"/>
    </location>
</feature>
<name>A0A1X7VFN5_AMPQE</name>
<feature type="compositionally biased region" description="Polar residues" evidence="1">
    <location>
        <begin position="396"/>
        <end position="415"/>
    </location>
</feature>
<dbReference type="AlphaFoldDB" id="A0A1X7VFN5"/>
<sequence>MACSKHQSEAEILDEICDDCVLRDIAFFTPYTPQELGTRLRMEKHEIDNCAQPYDSLYEQRYQVYYYWKQSNGKRATNRALLAALGRCLPPDKLFIDKVNQRILLGRTDLTETTDSTEGTSIVQSDAPRVSVSDPLAAASTSEPVQQPTRSLSDNIVNERMLEISYNMLDISILNNTHLTHEMKRYIESNRQLRRANSVLMTKLTNESRRRSIAEEKLVRIEEERNKFMFENASLHAQIGQLEQSENHQSDASTAHQDQSTDEDTCGTAGHLEHPLASMDANMLVNITGYNSMPSLPHYDYSPSSIPSQLEQETVSERAEFQVLPSSYHPSSNSNSFYNTDPPPLPPPPPPSQQLPNFHAALLPQSIHSAQSHLSFTNALNSSSYFSQTEMTGSTQISCSQQGQEQSSTNSNSRSDFIDGRVSFYISNTSPPAVEPSLDEGTIVEDSLVPETICSSLSAENETQTTPGSSCNDRAPEPVLLFDETTQLEWPNYHN</sequence>
<evidence type="ECO:0000256" key="1">
    <source>
        <dbReference type="SAM" id="MobiDB-lite"/>
    </source>
</evidence>
<dbReference type="CDD" id="cd01670">
    <property type="entry name" value="Death"/>
    <property type="match status" value="1"/>
</dbReference>
<organism evidence="3">
    <name type="scientific">Amphimedon queenslandica</name>
    <name type="common">Sponge</name>
    <dbReference type="NCBI Taxonomy" id="400682"/>
    <lineage>
        <taxon>Eukaryota</taxon>
        <taxon>Metazoa</taxon>
        <taxon>Porifera</taxon>
        <taxon>Demospongiae</taxon>
        <taxon>Heteroscleromorpha</taxon>
        <taxon>Haplosclerida</taxon>
        <taxon>Niphatidae</taxon>
        <taxon>Amphimedon</taxon>
    </lineage>
</organism>
<feature type="compositionally biased region" description="Polar residues" evidence="1">
    <location>
        <begin position="139"/>
        <end position="150"/>
    </location>
</feature>
<accession>A0A1X7VFN5</accession>